<dbReference type="Proteomes" id="UP001345963">
    <property type="component" value="Unassembled WGS sequence"/>
</dbReference>
<name>A0ABU7A930_9TELE</name>
<proteinExistence type="predicted"/>
<protein>
    <submittedName>
        <fullName evidence="1">Uncharacterized protein</fullName>
    </submittedName>
</protein>
<reference evidence="1 2" key="1">
    <citation type="submission" date="2021-07" db="EMBL/GenBank/DDBJ databases">
        <authorList>
            <person name="Palmer J.M."/>
        </authorList>
    </citation>
    <scope>NUCLEOTIDE SEQUENCE [LARGE SCALE GENOMIC DNA]</scope>
    <source>
        <strain evidence="1 2">AT_MEX2019</strain>
        <tissue evidence="1">Muscle</tissue>
    </source>
</reference>
<dbReference type="EMBL" id="JAHUTI010009339">
    <property type="protein sequence ID" value="MED6234507.1"/>
    <property type="molecule type" value="Genomic_DNA"/>
</dbReference>
<comment type="caution">
    <text evidence="1">The sequence shown here is derived from an EMBL/GenBank/DDBJ whole genome shotgun (WGS) entry which is preliminary data.</text>
</comment>
<gene>
    <name evidence="1" type="ORF">ATANTOWER_032186</name>
</gene>
<sequence>MFLDCGRKPEYPLRTHACTGRTCRNAERPPAGNRTQDLLAARQTIISPCSPQVNVVLNCIFCYFGSDPCLIPVWALLEPLLKPKYLDAFTLQAFMLNFHFLL</sequence>
<evidence type="ECO:0000313" key="2">
    <source>
        <dbReference type="Proteomes" id="UP001345963"/>
    </source>
</evidence>
<keyword evidence="2" id="KW-1185">Reference proteome</keyword>
<evidence type="ECO:0000313" key="1">
    <source>
        <dbReference type="EMBL" id="MED6234507.1"/>
    </source>
</evidence>
<organism evidence="1 2">
    <name type="scientific">Ataeniobius toweri</name>
    <dbReference type="NCBI Taxonomy" id="208326"/>
    <lineage>
        <taxon>Eukaryota</taxon>
        <taxon>Metazoa</taxon>
        <taxon>Chordata</taxon>
        <taxon>Craniata</taxon>
        <taxon>Vertebrata</taxon>
        <taxon>Euteleostomi</taxon>
        <taxon>Actinopterygii</taxon>
        <taxon>Neopterygii</taxon>
        <taxon>Teleostei</taxon>
        <taxon>Neoteleostei</taxon>
        <taxon>Acanthomorphata</taxon>
        <taxon>Ovalentaria</taxon>
        <taxon>Atherinomorphae</taxon>
        <taxon>Cyprinodontiformes</taxon>
        <taxon>Goodeidae</taxon>
        <taxon>Ataeniobius</taxon>
    </lineage>
</organism>
<accession>A0ABU7A930</accession>